<name>A0A9Q3P7P9_9BASI</name>
<feature type="compositionally biased region" description="Basic and acidic residues" evidence="1">
    <location>
        <begin position="119"/>
        <end position="133"/>
    </location>
</feature>
<accession>A0A9Q3P7P9</accession>
<evidence type="ECO:0000313" key="3">
    <source>
        <dbReference type="Proteomes" id="UP000765509"/>
    </source>
</evidence>
<proteinExistence type="predicted"/>
<dbReference type="Proteomes" id="UP000765509">
    <property type="component" value="Unassembled WGS sequence"/>
</dbReference>
<reference evidence="2" key="1">
    <citation type="submission" date="2021-03" db="EMBL/GenBank/DDBJ databases">
        <title>Draft genome sequence of rust myrtle Austropuccinia psidii MF-1, a brazilian biotype.</title>
        <authorList>
            <person name="Quecine M.C."/>
            <person name="Pachon D.M.R."/>
            <person name="Bonatelli M.L."/>
            <person name="Correr F.H."/>
            <person name="Franceschini L.M."/>
            <person name="Leite T.F."/>
            <person name="Margarido G.R.A."/>
            <person name="Almeida C.A."/>
            <person name="Ferrarezi J.A."/>
            <person name="Labate C.A."/>
        </authorList>
    </citation>
    <scope>NUCLEOTIDE SEQUENCE</scope>
    <source>
        <strain evidence="2">MF-1</strain>
    </source>
</reference>
<dbReference type="AlphaFoldDB" id="A0A9Q3P7P9"/>
<feature type="compositionally biased region" description="Basic and acidic residues" evidence="1">
    <location>
        <begin position="96"/>
        <end position="106"/>
    </location>
</feature>
<sequence length="145" mass="16865">MKEDKAKEALPIPNQMSIIQLKKDDSATAISKVENWVSWQPPNISSANDPLLNNYGLRKTKERNSRAENTNQYALRSHSKYKTPINKRQNIPRAYIEYEQKEEEKTITPTKYKKPQLLKNEKEILPQKPKTDQTENTQEPIKGKS</sequence>
<protein>
    <submittedName>
        <fullName evidence="2">Uncharacterized protein</fullName>
    </submittedName>
</protein>
<gene>
    <name evidence="2" type="ORF">O181_090462</name>
</gene>
<evidence type="ECO:0000313" key="2">
    <source>
        <dbReference type="EMBL" id="MBW0550747.1"/>
    </source>
</evidence>
<keyword evidence="3" id="KW-1185">Reference proteome</keyword>
<dbReference type="OrthoDB" id="2506366at2759"/>
<feature type="region of interest" description="Disordered" evidence="1">
    <location>
        <begin position="62"/>
        <end position="145"/>
    </location>
</feature>
<evidence type="ECO:0000256" key="1">
    <source>
        <dbReference type="SAM" id="MobiDB-lite"/>
    </source>
</evidence>
<dbReference type="EMBL" id="AVOT02056407">
    <property type="protein sequence ID" value="MBW0550747.1"/>
    <property type="molecule type" value="Genomic_DNA"/>
</dbReference>
<organism evidence="2 3">
    <name type="scientific">Austropuccinia psidii MF-1</name>
    <dbReference type="NCBI Taxonomy" id="1389203"/>
    <lineage>
        <taxon>Eukaryota</taxon>
        <taxon>Fungi</taxon>
        <taxon>Dikarya</taxon>
        <taxon>Basidiomycota</taxon>
        <taxon>Pucciniomycotina</taxon>
        <taxon>Pucciniomycetes</taxon>
        <taxon>Pucciniales</taxon>
        <taxon>Sphaerophragmiaceae</taxon>
        <taxon>Austropuccinia</taxon>
    </lineage>
</organism>
<comment type="caution">
    <text evidence="2">The sequence shown here is derived from an EMBL/GenBank/DDBJ whole genome shotgun (WGS) entry which is preliminary data.</text>
</comment>